<name>A0ABW3BFN5_9ACTN</name>
<sequence>MSERERETTVHFIGGPADWRGRRVAMPVPEDPAEAGAYLISAETPERPAHEDTAPRAVYEPEPGGPVDVWHFQGWFPSSPSDPPPS</sequence>
<protein>
    <submittedName>
        <fullName evidence="2">Uncharacterized protein</fullName>
    </submittedName>
</protein>
<gene>
    <name evidence="2" type="ORF">ACFQZU_12655</name>
</gene>
<proteinExistence type="predicted"/>
<dbReference type="EMBL" id="JBHTHR010000387">
    <property type="protein sequence ID" value="MFD0802157.1"/>
    <property type="molecule type" value="Genomic_DNA"/>
</dbReference>
<evidence type="ECO:0000313" key="3">
    <source>
        <dbReference type="Proteomes" id="UP001596956"/>
    </source>
</evidence>
<feature type="compositionally biased region" description="Basic and acidic residues" evidence="1">
    <location>
        <begin position="44"/>
        <end position="54"/>
    </location>
</feature>
<evidence type="ECO:0000313" key="2">
    <source>
        <dbReference type="EMBL" id="MFD0802157.1"/>
    </source>
</evidence>
<organism evidence="2 3">
    <name type="scientific">Streptomonospora algeriensis</name>
    <dbReference type="NCBI Taxonomy" id="995084"/>
    <lineage>
        <taxon>Bacteria</taxon>
        <taxon>Bacillati</taxon>
        <taxon>Actinomycetota</taxon>
        <taxon>Actinomycetes</taxon>
        <taxon>Streptosporangiales</taxon>
        <taxon>Nocardiopsidaceae</taxon>
        <taxon>Streptomonospora</taxon>
    </lineage>
</organism>
<accession>A0ABW3BFN5</accession>
<reference evidence="3" key="1">
    <citation type="journal article" date="2019" name="Int. J. Syst. Evol. Microbiol.">
        <title>The Global Catalogue of Microorganisms (GCM) 10K type strain sequencing project: providing services to taxonomists for standard genome sequencing and annotation.</title>
        <authorList>
            <consortium name="The Broad Institute Genomics Platform"/>
            <consortium name="The Broad Institute Genome Sequencing Center for Infectious Disease"/>
            <person name="Wu L."/>
            <person name="Ma J."/>
        </authorList>
    </citation>
    <scope>NUCLEOTIDE SEQUENCE [LARGE SCALE GENOMIC DNA]</scope>
    <source>
        <strain evidence="3">CCUG 63369</strain>
    </source>
</reference>
<dbReference type="Proteomes" id="UP001596956">
    <property type="component" value="Unassembled WGS sequence"/>
</dbReference>
<feature type="region of interest" description="Disordered" evidence="1">
    <location>
        <begin position="43"/>
        <end position="64"/>
    </location>
</feature>
<comment type="caution">
    <text evidence="2">The sequence shown here is derived from an EMBL/GenBank/DDBJ whole genome shotgun (WGS) entry which is preliminary data.</text>
</comment>
<keyword evidence="3" id="KW-1185">Reference proteome</keyword>
<evidence type="ECO:0000256" key="1">
    <source>
        <dbReference type="SAM" id="MobiDB-lite"/>
    </source>
</evidence>